<dbReference type="InterPro" id="IPR000089">
    <property type="entry name" value="Biotin_lipoyl"/>
</dbReference>
<dbReference type="GO" id="GO:0003989">
    <property type="term" value="F:acetyl-CoA carboxylase activity"/>
    <property type="evidence" value="ECO:0007669"/>
    <property type="project" value="InterPro"/>
</dbReference>
<comment type="function">
    <text evidence="1 4">This protein is a component of the acetyl coenzyme A carboxylase complex; first, biotin carboxylase catalyzes the carboxylation of the carrier protein and then the transcarboxylase transfers the carboxyl group to form malonyl-CoA.</text>
</comment>
<accession>A0A0A0EEY0</accession>
<feature type="compositionally biased region" description="Pro residues" evidence="5">
    <location>
        <begin position="58"/>
        <end position="78"/>
    </location>
</feature>
<keyword evidence="4" id="KW-0276">Fatty acid metabolism</keyword>
<comment type="pathway">
    <text evidence="4">Lipid metabolism; fatty acid biosynthesis.</text>
</comment>
<dbReference type="Pfam" id="PF00364">
    <property type="entry name" value="Biotin_lipoyl"/>
    <property type="match status" value="1"/>
</dbReference>
<feature type="region of interest" description="Disordered" evidence="5">
    <location>
        <begin position="36"/>
        <end position="90"/>
    </location>
</feature>
<dbReference type="GO" id="GO:0009317">
    <property type="term" value="C:acetyl-CoA carboxylase complex"/>
    <property type="evidence" value="ECO:0007669"/>
    <property type="project" value="InterPro"/>
</dbReference>
<dbReference type="InterPro" id="IPR011053">
    <property type="entry name" value="Single_hybrid_motif"/>
</dbReference>
<keyword evidence="4" id="KW-0444">Lipid biosynthesis</keyword>
<organism evidence="7 8">
    <name type="scientific">Pseudooceanicola atlanticus</name>
    <dbReference type="NCBI Taxonomy" id="1461694"/>
    <lineage>
        <taxon>Bacteria</taxon>
        <taxon>Pseudomonadati</taxon>
        <taxon>Pseudomonadota</taxon>
        <taxon>Alphaproteobacteria</taxon>
        <taxon>Rhodobacterales</taxon>
        <taxon>Paracoccaceae</taxon>
        <taxon>Pseudooceanicola</taxon>
    </lineage>
</organism>
<protein>
    <recommendedName>
        <fullName evidence="2 4">Biotin carboxyl carrier protein of acetyl-CoA carboxylase</fullName>
    </recommendedName>
</protein>
<dbReference type="CDD" id="cd06850">
    <property type="entry name" value="biotinyl_domain"/>
    <property type="match status" value="1"/>
</dbReference>
<evidence type="ECO:0000256" key="2">
    <source>
        <dbReference type="ARBA" id="ARBA00017562"/>
    </source>
</evidence>
<feature type="domain" description="Lipoyl-binding" evidence="6">
    <location>
        <begin position="90"/>
        <end position="166"/>
    </location>
</feature>
<dbReference type="InterPro" id="IPR001249">
    <property type="entry name" value="AcCoA_biotinCC"/>
</dbReference>
<dbReference type="RefSeq" id="WP_043747784.1">
    <property type="nucleotide sequence ID" value="NZ_AQQX01000003.1"/>
</dbReference>
<reference evidence="7 8" key="1">
    <citation type="journal article" date="2015" name="Antonie Van Leeuwenhoek">
        <title>Pseudooceanicola atlanticus gen. nov. sp. nov., isolated from surface seawater of the Atlantic Ocean and reclassification of Oceanicola batsensis, Oceanicola marinus, Oceanicola nitratireducens, Oceanicola nanhaiensis, Oceanicola antarcticus and Oceanicola flagellatus, as Pseudooceanicola batsensis comb. nov., Pseudooceanicola marinus comb. nov., Pseudooceanicola nitratireducens comb. nov., Pseudooceanicola nanhaiensis comb. nov., Pseudooceanicola antarcticus comb. nov., and Pseudooceanicola flagellatus comb. nov.</title>
        <authorList>
            <person name="Lai Q."/>
            <person name="Li G."/>
            <person name="Liu X."/>
            <person name="Du Y."/>
            <person name="Sun F."/>
            <person name="Shao Z."/>
        </authorList>
    </citation>
    <scope>NUCLEOTIDE SEQUENCE [LARGE SCALE GENOMIC DNA]</scope>
    <source>
        <strain evidence="7 8">22II-s11g</strain>
    </source>
</reference>
<dbReference type="PANTHER" id="PTHR45266:SF3">
    <property type="entry name" value="OXALOACETATE DECARBOXYLASE ALPHA CHAIN"/>
    <property type="match status" value="1"/>
</dbReference>
<sequence length="169" mass="17956">MTLKQTDIEALVELFGDSSWKEMHLRMGEDELFLTKDANATSPMARGNAQPATAPAPAQAPTPAPAPAQAPTPAPAAAPAPADSTDRSGWIEVKAPNLGTFYRAPSPEADPYVTVGATVTEETEICLIEVMKLFTTMRAGLKGTVREIVAQDGDMVEFGATLMWIEPEA</sequence>
<dbReference type="Proteomes" id="UP000030004">
    <property type="component" value="Unassembled WGS sequence"/>
</dbReference>
<keyword evidence="4" id="KW-0275">Fatty acid biosynthesis</keyword>
<dbReference type="PROSITE" id="PS50968">
    <property type="entry name" value="BIOTINYL_LIPOYL"/>
    <property type="match status" value="1"/>
</dbReference>
<gene>
    <name evidence="7" type="ORF">ATO9_09620</name>
</gene>
<dbReference type="eggNOG" id="COG0511">
    <property type="taxonomic scope" value="Bacteria"/>
</dbReference>
<evidence type="ECO:0000256" key="5">
    <source>
        <dbReference type="SAM" id="MobiDB-lite"/>
    </source>
</evidence>
<dbReference type="Gene3D" id="2.40.50.100">
    <property type="match status" value="1"/>
</dbReference>
<dbReference type="UniPathway" id="UPA00094"/>
<dbReference type="STRING" id="1461694.ATO9_09620"/>
<evidence type="ECO:0000256" key="1">
    <source>
        <dbReference type="ARBA" id="ARBA00003761"/>
    </source>
</evidence>
<dbReference type="PRINTS" id="PR01071">
    <property type="entry name" value="ACOABIOTINCC"/>
</dbReference>
<dbReference type="SUPFAM" id="SSF51230">
    <property type="entry name" value="Single hybrid motif"/>
    <property type="match status" value="1"/>
</dbReference>
<evidence type="ECO:0000259" key="6">
    <source>
        <dbReference type="PROSITE" id="PS50968"/>
    </source>
</evidence>
<dbReference type="PANTHER" id="PTHR45266">
    <property type="entry name" value="OXALOACETATE DECARBOXYLASE ALPHA CHAIN"/>
    <property type="match status" value="1"/>
</dbReference>
<proteinExistence type="predicted"/>
<keyword evidence="3 4" id="KW-0092">Biotin</keyword>
<dbReference type="NCBIfam" id="TIGR00531">
    <property type="entry name" value="BCCP"/>
    <property type="match status" value="1"/>
</dbReference>
<evidence type="ECO:0000313" key="7">
    <source>
        <dbReference type="EMBL" id="KGM48949.1"/>
    </source>
</evidence>
<comment type="caution">
    <text evidence="7">The sequence shown here is derived from an EMBL/GenBank/DDBJ whole genome shotgun (WGS) entry which is preliminary data.</text>
</comment>
<dbReference type="GO" id="GO:0006633">
    <property type="term" value="P:fatty acid biosynthetic process"/>
    <property type="evidence" value="ECO:0007669"/>
    <property type="project" value="UniProtKB-UniPathway"/>
</dbReference>
<dbReference type="EMBL" id="AQQX01000003">
    <property type="protein sequence ID" value="KGM48949.1"/>
    <property type="molecule type" value="Genomic_DNA"/>
</dbReference>
<dbReference type="InterPro" id="IPR050709">
    <property type="entry name" value="Biotin_Carboxyl_Carrier/Decarb"/>
</dbReference>
<dbReference type="AlphaFoldDB" id="A0A0A0EEY0"/>
<keyword evidence="4" id="KW-0443">Lipid metabolism</keyword>
<evidence type="ECO:0000256" key="4">
    <source>
        <dbReference type="RuleBase" id="RU364072"/>
    </source>
</evidence>
<keyword evidence="8" id="KW-1185">Reference proteome</keyword>
<evidence type="ECO:0000313" key="8">
    <source>
        <dbReference type="Proteomes" id="UP000030004"/>
    </source>
</evidence>
<evidence type="ECO:0000256" key="3">
    <source>
        <dbReference type="ARBA" id="ARBA00023267"/>
    </source>
</evidence>
<name>A0A0A0EEY0_9RHOB</name>
<dbReference type="OrthoDB" id="9811735at2"/>